<dbReference type="OrthoDB" id="9796786at2"/>
<dbReference type="PANTHER" id="PTHR40455:SF1">
    <property type="entry name" value="ANTITOXIN HIGA"/>
    <property type="match status" value="1"/>
</dbReference>
<sequence length="169" mass="19416">MKKRILKSEHDYKEAINRLESIGDNPKFADDKDLIDEFELLDKLISDYENSKFHIEEGNPIEIIKLKMNYMDLKQKDLIGVISSSKGIVSEVMNKKRGLSKAMIRNLSKLLSINQDILNTEYEIQKDDSTISEKGVSSNLFKFLRPRGIDPTDIQRRVAKRGTIVQLCA</sequence>
<dbReference type="Proteomes" id="UP000256980">
    <property type="component" value="Unassembled WGS sequence"/>
</dbReference>
<protein>
    <submittedName>
        <fullName evidence="1">HTH-type transcriptional regulator/antitoxin HigA</fullName>
    </submittedName>
</protein>
<evidence type="ECO:0000313" key="1">
    <source>
        <dbReference type="EMBL" id="RED45278.1"/>
    </source>
</evidence>
<dbReference type="GO" id="GO:0001046">
    <property type="term" value="F:core promoter sequence-specific DNA binding"/>
    <property type="evidence" value="ECO:0007669"/>
    <property type="project" value="TreeGrafter"/>
</dbReference>
<dbReference type="InterPro" id="IPR010982">
    <property type="entry name" value="Lambda_DNA-bd_dom_sf"/>
</dbReference>
<dbReference type="Gene3D" id="1.10.260.40">
    <property type="entry name" value="lambda repressor-like DNA-binding domains"/>
    <property type="match status" value="1"/>
</dbReference>
<evidence type="ECO:0000313" key="2">
    <source>
        <dbReference type="Proteomes" id="UP000256980"/>
    </source>
</evidence>
<dbReference type="EMBL" id="QRDV01000002">
    <property type="protein sequence ID" value="RED45278.1"/>
    <property type="molecule type" value="Genomic_DNA"/>
</dbReference>
<dbReference type="InterPro" id="IPR039060">
    <property type="entry name" value="Antitox_HigA"/>
</dbReference>
<dbReference type="GO" id="GO:0006355">
    <property type="term" value="P:regulation of DNA-templated transcription"/>
    <property type="evidence" value="ECO:0007669"/>
    <property type="project" value="InterPro"/>
</dbReference>
<gene>
    <name evidence="1" type="ORF">DFQ10_102146</name>
</gene>
<keyword evidence="2" id="KW-1185">Reference proteome</keyword>
<proteinExistence type="predicted"/>
<accession>A0A3D9H711</accession>
<dbReference type="AlphaFoldDB" id="A0A3D9H711"/>
<reference evidence="1 2" key="1">
    <citation type="submission" date="2018-07" db="EMBL/GenBank/DDBJ databases">
        <title>Genomic Encyclopedia of Type Strains, Phase III (KMG-III): the genomes of soil and plant-associated and newly described type strains.</title>
        <authorList>
            <person name="Whitman W."/>
        </authorList>
    </citation>
    <scope>NUCLEOTIDE SEQUENCE [LARGE SCALE GENOMIC DNA]</scope>
    <source>
        <strain evidence="1 2">CECT 7946</strain>
    </source>
</reference>
<comment type="caution">
    <text evidence="1">The sequence shown here is derived from an EMBL/GenBank/DDBJ whole genome shotgun (WGS) entry which is preliminary data.</text>
</comment>
<dbReference type="RefSeq" id="WP_115816588.1">
    <property type="nucleotide sequence ID" value="NZ_QRDV01000002.1"/>
</dbReference>
<dbReference type="PANTHER" id="PTHR40455">
    <property type="entry name" value="ANTITOXIN HIGA"/>
    <property type="match status" value="1"/>
</dbReference>
<name>A0A3D9H711_9FLAO</name>
<organism evidence="1 2">
    <name type="scientific">Winogradskyella eximia</name>
    <dbReference type="NCBI Taxonomy" id="262006"/>
    <lineage>
        <taxon>Bacteria</taxon>
        <taxon>Pseudomonadati</taxon>
        <taxon>Bacteroidota</taxon>
        <taxon>Flavobacteriia</taxon>
        <taxon>Flavobacteriales</taxon>
        <taxon>Flavobacteriaceae</taxon>
        <taxon>Winogradskyella</taxon>
    </lineage>
</organism>